<dbReference type="PANTHER" id="PTHR40265:SF1">
    <property type="entry name" value="GLYOXALASE-LIKE DOMAIN-CONTAINING PROTEIN"/>
    <property type="match status" value="1"/>
</dbReference>
<name>A0A0P7BAE2_9HYPO</name>
<dbReference type="PANTHER" id="PTHR40265">
    <property type="entry name" value="BLL2707 PROTEIN"/>
    <property type="match status" value="1"/>
</dbReference>
<evidence type="ECO:0000313" key="3">
    <source>
        <dbReference type="Proteomes" id="UP000050424"/>
    </source>
</evidence>
<dbReference type="OrthoDB" id="408973at2759"/>
<keyword evidence="3" id="KW-1185">Reference proteome</keyword>
<dbReference type="AlphaFoldDB" id="A0A0P7BAE2"/>
<evidence type="ECO:0000313" key="2">
    <source>
        <dbReference type="EMBL" id="KPM42630.1"/>
    </source>
</evidence>
<accession>A0A0P7BAE2</accession>
<comment type="caution">
    <text evidence="2">The sequence shown here is derived from an EMBL/GenBank/DDBJ whole genome shotgun (WGS) entry which is preliminary data.</text>
</comment>
<organism evidence="2 3">
    <name type="scientific">Neonectria ditissima</name>
    <dbReference type="NCBI Taxonomy" id="78410"/>
    <lineage>
        <taxon>Eukaryota</taxon>
        <taxon>Fungi</taxon>
        <taxon>Dikarya</taxon>
        <taxon>Ascomycota</taxon>
        <taxon>Pezizomycotina</taxon>
        <taxon>Sordariomycetes</taxon>
        <taxon>Hypocreomycetidae</taxon>
        <taxon>Hypocreales</taxon>
        <taxon>Nectriaceae</taxon>
        <taxon>Neonectria</taxon>
    </lineage>
</organism>
<dbReference type="Pfam" id="PF13468">
    <property type="entry name" value="Glyoxalase_3"/>
    <property type="match status" value="1"/>
</dbReference>
<gene>
    <name evidence="2" type="ORF">AK830_g3915</name>
</gene>
<feature type="domain" description="Glyoxalase-like" evidence="1">
    <location>
        <begin position="12"/>
        <end position="200"/>
    </location>
</feature>
<dbReference type="Proteomes" id="UP000050424">
    <property type="component" value="Unassembled WGS sequence"/>
</dbReference>
<evidence type="ECO:0000259" key="1">
    <source>
        <dbReference type="Pfam" id="PF13468"/>
    </source>
</evidence>
<dbReference type="InterPro" id="IPR029068">
    <property type="entry name" value="Glyas_Bleomycin-R_OHBP_Dase"/>
</dbReference>
<protein>
    <recommendedName>
        <fullName evidence="1">Glyoxalase-like domain-containing protein</fullName>
    </recommendedName>
</protein>
<reference evidence="2 3" key="1">
    <citation type="submission" date="2015-09" db="EMBL/GenBank/DDBJ databases">
        <title>Draft genome of a European isolate of the apple canker pathogen Neonectria ditissima.</title>
        <authorList>
            <person name="Gomez-Cortecero A."/>
            <person name="Harrison R.J."/>
            <person name="Armitage A.D."/>
        </authorList>
    </citation>
    <scope>NUCLEOTIDE SEQUENCE [LARGE SCALE GENOMIC DNA]</scope>
    <source>
        <strain evidence="2 3">R09/05</strain>
    </source>
</reference>
<proteinExistence type="predicted"/>
<dbReference type="Gene3D" id="3.10.180.10">
    <property type="entry name" value="2,3-Dihydroxybiphenyl 1,2-Dioxygenase, domain 1"/>
    <property type="match status" value="1"/>
</dbReference>
<dbReference type="EMBL" id="LKCW01000045">
    <property type="protein sequence ID" value="KPM42630.1"/>
    <property type="molecule type" value="Genomic_DNA"/>
</dbReference>
<sequence length="280" mass="30538">MSSTQPNPRPILDHIVILVPYDDLSDLPSRLKDSLTVIDGGEHADGLTVNKLVLFPDGTYIELIAFNKGIDADRRRGHRWGSLDEGRIIDWAYTLPAESDFAQVQQRVRHGGAGVTYADPVAGGRVRPDQVVLKWAVASARDAEGTPAWPGDAPFWCLDRTPRHLRVPYRGDGGLLEHTKHASEAQGVSKVAILVSEKDVPVWKPVYEAIHKTGHGADSTEEGWAYDVHSGSTQGTHRVSLSALSSKEAKSEIRLTLLGTSQSPKTIELLSGLVLDFESV</sequence>
<dbReference type="InterPro" id="IPR025870">
    <property type="entry name" value="Glyoxalase-like_dom"/>
</dbReference>